<name>A0AAQ3Q9J4_9LILI</name>
<dbReference type="EMBL" id="CP136892">
    <property type="protein sequence ID" value="WOL00645.1"/>
    <property type="molecule type" value="Genomic_DNA"/>
</dbReference>
<proteinExistence type="predicted"/>
<dbReference type="AlphaFoldDB" id="A0AAQ3Q9J4"/>
<organism evidence="2 3">
    <name type="scientific">Canna indica</name>
    <name type="common">Indian-shot</name>
    <dbReference type="NCBI Taxonomy" id="4628"/>
    <lineage>
        <taxon>Eukaryota</taxon>
        <taxon>Viridiplantae</taxon>
        <taxon>Streptophyta</taxon>
        <taxon>Embryophyta</taxon>
        <taxon>Tracheophyta</taxon>
        <taxon>Spermatophyta</taxon>
        <taxon>Magnoliopsida</taxon>
        <taxon>Liliopsida</taxon>
        <taxon>Zingiberales</taxon>
        <taxon>Cannaceae</taxon>
        <taxon>Canna</taxon>
    </lineage>
</organism>
<keyword evidence="3" id="KW-1185">Reference proteome</keyword>
<accession>A0AAQ3Q9J4</accession>
<protein>
    <submittedName>
        <fullName evidence="2">Uncharacterized protein</fullName>
    </submittedName>
</protein>
<dbReference type="Proteomes" id="UP001327560">
    <property type="component" value="Chromosome 3"/>
</dbReference>
<evidence type="ECO:0000256" key="1">
    <source>
        <dbReference type="SAM" id="MobiDB-lite"/>
    </source>
</evidence>
<gene>
    <name evidence="2" type="ORF">Cni_G09358</name>
</gene>
<feature type="region of interest" description="Disordered" evidence="1">
    <location>
        <begin position="24"/>
        <end position="46"/>
    </location>
</feature>
<evidence type="ECO:0000313" key="2">
    <source>
        <dbReference type="EMBL" id="WOL00645.1"/>
    </source>
</evidence>
<reference evidence="2 3" key="1">
    <citation type="submission" date="2023-10" db="EMBL/GenBank/DDBJ databases">
        <title>Chromosome-scale genome assembly provides insights into flower coloration mechanisms of Canna indica.</title>
        <authorList>
            <person name="Li C."/>
        </authorList>
    </citation>
    <scope>NUCLEOTIDE SEQUENCE [LARGE SCALE GENOMIC DNA]</scope>
    <source>
        <tissue evidence="2">Flower</tissue>
    </source>
</reference>
<evidence type="ECO:0000313" key="3">
    <source>
        <dbReference type="Proteomes" id="UP001327560"/>
    </source>
</evidence>
<feature type="compositionally biased region" description="Basic and acidic residues" evidence="1">
    <location>
        <begin position="24"/>
        <end position="35"/>
    </location>
</feature>
<sequence>MRSGELGFTKNAAMRAKEWPARCYRLERRPPKPSEAEGEGGKGAPFGSMEKTTAALSCIVNLGLATVTGDVCFGLRVEISFKELMLRPRVALEWFNKKRKRKRNMMAFVFISITAEKKMKQLIRVE</sequence>